<comment type="similarity">
    <text evidence="2">Belongs to the timeless family.</text>
</comment>
<comment type="subcellular location">
    <subcellularLocation>
        <location evidence="1">Nucleus</location>
    </subcellularLocation>
</comment>
<keyword evidence="4" id="KW-0236">DNA replication inhibitor</keyword>
<dbReference type="GO" id="GO:0051321">
    <property type="term" value="P:meiotic cell cycle"/>
    <property type="evidence" value="ECO:0007669"/>
    <property type="project" value="UniProtKB-KW"/>
</dbReference>
<evidence type="ECO:0000256" key="1">
    <source>
        <dbReference type="ARBA" id="ARBA00004123"/>
    </source>
</evidence>
<dbReference type="Proteomes" id="UP000015530">
    <property type="component" value="Unassembled WGS sequence"/>
</dbReference>
<evidence type="ECO:0000256" key="3">
    <source>
        <dbReference type="ARBA" id="ARBA00021529"/>
    </source>
</evidence>
<dbReference type="GO" id="GO:0006281">
    <property type="term" value="P:DNA repair"/>
    <property type="evidence" value="ECO:0007669"/>
    <property type="project" value="TreeGrafter"/>
</dbReference>
<reference evidence="10" key="1">
    <citation type="journal article" date="2013" name="Mol. Plant Microbe Interact.">
        <title>Global aspects of pacC regulation of pathogenicity genes in Colletotrichum gloeosporioides as revealed by transcriptome analysis.</title>
        <authorList>
            <person name="Alkan N."/>
            <person name="Meng X."/>
            <person name="Friedlander G."/>
            <person name="Reuveni E."/>
            <person name="Sukno S."/>
            <person name="Sherman A."/>
            <person name="Thon M."/>
            <person name="Fluhr R."/>
            <person name="Prusky D."/>
        </authorList>
    </citation>
    <scope>NUCLEOTIDE SEQUENCE [LARGE SCALE GENOMIC DNA]</scope>
    <source>
        <strain evidence="10">Cg-14</strain>
    </source>
</reference>
<protein>
    <recommendedName>
        <fullName evidence="3">Topoisomerase 1-associated factor 1</fullName>
    </recommendedName>
</protein>
<dbReference type="GO" id="GO:0003677">
    <property type="term" value="F:DNA binding"/>
    <property type="evidence" value="ECO:0007669"/>
    <property type="project" value="TreeGrafter"/>
</dbReference>
<proteinExistence type="inferred from homology"/>
<dbReference type="Pfam" id="PF04821">
    <property type="entry name" value="TIMELESS"/>
    <property type="match status" value="1"/>
</dbReference>
<keyword evidence="6" id="KW-0469">Meiosis</keyword>
<evidence type="ECO:0000256" key="5">
    <source>
        <dbReference type="ARBA" id="ARBA00023242"/>
    </source>
</evidence>
<evidence type="ECO:0000256" key="4">
    <source>
        <dbReference type="ARBA" id="ARBA00022880"/>
    </source>
</evidence>
<comment type="caution">
    <text evidence="9">The sequence shown here is derived from an EMBL/GenBank/DDBJ whole genome shotgun (WGS) entry which is preliminary data.</text>
</comment>
<dbReference type="OrthoDB" id="310853at2759"/>
<dbReference type="HOGENOM" id="CLU_2037885_0_0_1"/>
<name>T0JUZ1_COLGC</name>
<dbReference type="GO" id="GO:0000076">
    <property type="term" value="P:DNA replication checkpoint signaling"/>
    <property type="evidence" value="ECO:0007669"/>
    <property type="project" value="TreeGrafter"/>
</dbReference>
<organism evidence="9 10">
    <name type="scientific">Colletotrichum gloeosporioides (strain Cg-14)</name>
    <name type="common">Anthracnose fungus</name>
    <name type="synonym">Glomerella cingulata</name>
    <dbReference type="NCBI Taxonomy" id="1237896"/>
    <lineage>
        <taxon>Eukaryota</taxon>
        <taxon>Fungi</taxon>
        <taxon>Dikarya</taxon>
        <taxon>Ascomycota</taxon>
        <taxon>Pezizomycotina</taxon>
        <taxon>Sordariomycetes</taxon>
        <taxon>Hypocreomycetidae</taxon>
        <taxon>Glomerellales</taxon>
        <taxon>Glomerellaceae</taxon>
        <taxon>Colletotrichum</taxon>
        <taxon>Colletotrichum gloeosporioides species complex</taxon>
    </lineage>
</organism>
<evidence type="ECO:0000259" key="8">
    <source>
        <dbReference type="Pfam" id="PF04821"/>
    </source>
</evidence>
<gene>
    <name evidence="9" type="ORF">CGLO_14126</name>
</gene>
<dbReference type="InterPro" id="IPR006906">
    <property type="entry name" value="Timeless_N"/>
</dbReference>
<dbReference type="EMBL" id="AMYD01003257">
    <property type="protein sequence ID" value="EQB46802.1"/>
    <property type="molecule type" value="Genomic_DNA"/>
</dbReference>
<evidence type="ECO:0000313" key="9">
    <source>
        <dbReference type="EMBL" id="EQB46802.1"/>
    </source>
</evidence>
<dbReference type="OMA" id="ACIEMLV"/>
<accession>T0JUZ1</accession>
<keyword evidence="7" id="KW-0131">Cell cycle</keyword>
<dbReference type="GO" id="GO:0043111">
    <property type="term" value="P:replication fork arrest"/>
    <property type="evidence" value="ECO:0007669"/>
    <property type="project" value="TreeGrafter"/>
</dbReference>
<dbReference type="InterPro" id="IPR044998">
    <property type="entry name" value="Timeless"/>
</dbReference>
<evidence type="ECO:0000256" key="6">
    <source>
        <dbReference type="ARBA" id="ARBA00023254"/>
    </source>
</evidence>
<evidence type="ECO:0000256" key="7">
    <source>
        <dbReference type="ARBA" id="ARBA00023306"/>
    </source>
</evidence>
<evidence type="ECO:0000313" key="10">
    <source>
        <dbReference type="Proteomes" id="UP000015530"/>
    </source>
</evidence>
<dbReference type="PANTHER" id="PTHR22940">
    <property type="entry name" value="TIMEOUT/TIMELESS-2"/>
    <property type="match status" value="1"/>
</dbReference>
<sequence length="121" mass="13372">MEMPDGSTDVVHPEVRAHINSLVSALGGTGSSEDGSYRLGDDATEVLRDLKKWIRFYDEKTNRMDVARCISEANLVEGDLLPILAGWPESATDNKFRARIALACIEMLVPITWPLEKAPSE</sequence>
<dbReference type="AlphaFoldDB" id="T0JUZ1"/>
<dbReference type="GO" id="GO:0031298">
    <property type="term" value="C:replication fork protection complex"/>
    <property type="evidence" value="ECO:0007669"/>
    <property type="project" value="TreeGrafter"/>
</dbReference>
<evidence type="ECO:0000256" key="2">
    <source>
        <dbReference type="ARBA" id="ARBA00008174"/>
    </source>
</evidence>
<dbReference type="STRING" id="1237896.T0JUZ1"/>
<dbReference type="PANTHER" id="PTHR22940:SF4">
    <property type="entry name" value="PROTEIN TIMELESS HOMOLOG"/>
    <property type="match status" value="1"/>
</dbReference>
<feature type="domain" description="Timeless N-terminal" evidence="8">
    <location>
        <begin position="37"/>
        <end position="118"/>
    </location>
</feature>
<keyword evidence="5" id="KW-0539">Nucleus</keyword>